<dbReference type="PROSITE" id="PS50945">
    <property type="entry name" value="I_LWEQ"/>
    <property type="match status" value="1"/>
</dbReference>
<dbReference type="FunFam" id="1.20.1420.10:FF:000002">
    <property type="entry name" value="Talin 2"/>
    <property type="match status" value="1"/>
</dbReference>
<dbReference type="SMART" id="SM00307">
    <property type="entry name" value="ILWEQ"/>
    <property type="match status" value="1"/>
</dbReference>
<reference evidence="14 15" key="1">
    <citation type="journal article" date="2024" name="BMC Genomics">
        <title>Genome assembly of redclaw crayfish (Cherax quadricarinatus) provides insights into its immune adaptation and hypoxia tolerance.</title>
        <authorList>
            <person name="Liu Z."/>
            <person name="Zheng J."/>
            <person name="Li H."/>
            <person name="Fang K."/>
            <person name="Wang S."/>
            <person name="He J."/>
            <person name="Zhou D."/>
            <person name="Weng S."/>
            <person name="Chi M."/>
            <person name="Gu Z."/>
            <person name="He J."/>
            <person name="Li F."/>
            <person name="Wang M."/>
        </authorList>
    </citation>
    <scope>NUCLEOTIDE SEQUENCE [LARGE SCALE GENOMIC DNA]</scope>
    <source>
        <strain evidence="14">ZL_2023a</strain>
    </source>
</reference>
<keyword evidence="10" id="KW-0175">Coiled coil</keyword>
<dbReference type="FunFam" id="1.20.120.230:FF:000002">
    <property type="entry name" value="Talin 2"/>
    <property type="match status" value="1"/>
</dbReference>
<dbReference type="SUPFAM" id="SSF47031">
    <property type="entry name" value="Second domain of FERM"/>
    <property type="match status" value="1"/>
</dbReference>
<feature type="domain" description="FERM" evidence="12">
    <location>
        <begin position="86"/>
        <end position="409"/>
    </location>
</feature>
<dbReference type="InterPro" id="IPR002404">
    <property type="entry name" value="IRS_PTB"/>
</dbReference>
<dbReference type="InterPro" id="IPR015224">
    <property type="entry name" value="Talin_cent"/>
</dbReference>
<dbReference type="CDD" id="cd17090">
    <property type="entry name" value="FERM_F1_TLN"/>
    <property type="match status" value="1"/>
</dbReference>
<name>A0AAW0VZC1_CHEQU</name>
<dbReference type="InterPro" id="IPR037438">
    <property type="entry name" value="Talin1/2-RS"/>
</dbReference>
<proteinExistence type="predicted"/>
<accession>A0AAW0VZC1</accession>
<comment type="subcellular location">
    <subcellularLocation>
        <location evidence="2">Cell junction</location>
        <location evidence="2">Focal adhesion</location>
    </subcellularLocation>
    <subcellularLocation>
        <location evidence="3">Cell membrane</location>
        <topology evidence="3">Peripheral membrane protein</topology>
        <orientation evidence="3">Cytoplasmic side</orientation>
    </subcellularLocation>
    <subcellularLocation>
        <location evidence="1">Cytoplasm</location>
        <location evidence="1">Cytoskeleton</location>
    </subcellularLocation>
</comment>
<feature type="compositionally biased region" description="Polar residues" evidence="11">
    <location>
        <begin position="2640"/>
        <end position="2660"/>
    </location>
</feature>
<evidence type="ECO:0000259" key="13">
    <source>
        <dbReference type="PROSITE" id="PS50945"/>
    </source>
</evidence>
<keyword evidence="4" id="KW-1003">Cell membrane</keyword>
<dbReference type="InterPro" id="IPR032425">
    <property type="entry name" value="FERM_f0"/>
</dbReference>
<dbReference type="CDD" id="cd12150">
    <property type="entry name" value="talin-RS"/>
    <property type="match status" value="1"/>
</dbReference>
<dbReference type="InterPro" id="IPR019749">
    <property type="entry name" value="Band_41_domain"/>
</dbReference>
<evidence type="ECO:0000256" key="8">
    <source>
        <dbReference type="ARBA" id="ARBA00023136"/>
    </source>
</evidence>
<protein>
    <recommendedName>
        <fullName evidence="16">Talin</fullName>
    </recommendedName>
</protein>
<dbReference type="InterPro" id="IPR015009">
    <property type="entry name" value="Vinculin-bd_dom"/>
</dbReference>
<dbReference type="GO" id="GO:0005178">
    <property type="term" value="F:integrin binding"/>
    <property type="evidence" value="ECO:0007669"/>
    <property type="project" value="TreeGrafter"/>
</dbReference>
<dbReference type="SUPFAM" id="SSF50729">
    <property type="entry name" value="PH domain-like"/>
    <property type="match status" value="1"/>
</dbReference>
<feature type="compositionally biased region" description="Polar residues" evidence="11">
    <location>
        <begin position="2562"/>
        <end position="2571"/>
    </location>
</feature>
<comment type="caution">
    <text evidence="14">The sequence shown here is derived from an EMBL/GenBank/DDBJ whole genome shotgun (WGS) entry which is preliminary data.</text>
</comment>
<evidence type="ECO:0000256" key="11">
    <source>
        <dbReference type="SAM" id="MobiDB-lite"/>
    </source>
</evidence>
<dbReference type="Gene3D" id="1.20.1410.10">
    <property type="entry name" value="I/LWEQ domain"/>
    <property type="match status" value="1"/>
</dbReference>
<dbReference type="PROSITE" id="PS50057">
    <property type="entry name" value="FERM_3"/>
    <property type="match status" value="1"/>
</dbReference>
<dbReference type="EMBL" id="JARKIK010000096">
    <property type="protein sequence ID" value="KAK8722307.1"/>
    <property type="molecule type" value="Genomic_DNA"/>
</dbReference>
<dbReference type="Gene3D" id="2.30.29.30">
    <property type="entry name" value="Pleckstrin-homology domain (PH domain)/Phosphotyrosine-binding domain (PTB)"/>
    <property type="match status" value="1"/>
</dbReference>
<dbReference type="GO" id="GO:0048731">
    <property type="term" value="P:system development"/>
    <property type="evidence" value="ECO:0007669"/>
    <property type="project" value="UniProtKB-ARBA"/>
</dbReference>
<evidence type="ECO:0000313" key="14">
    <source>
        <dbReference type="EMBL" id="KAK8722307.1"/>
    </source>
</evidence>
<dbReference type="GO" id="GO:0005925">
    <property type="term" value="C:focal adhesion"/>
    <property type="evidence" value="ECO:0007669"/>
    <property type="project" value="UniProtKB-SubCell"/>
</dbReference>
<dbReference type="FunFam" id="1.20.120.230:FF:000005">
    <property type="entry name" value="Talin 1"/>
    <property type="match status" value="1"/>
</dbReference>
<dbReference type="Pfam" id="PF16511">
    <property type="entry name" value="FERM_f0"/>
    <property type="match status" value="1"/>
</dbReference>
<feature type="region of interest" description="Disordered" evidence="11">
    <location>
        <begin position="2697"/>
        <end position="2733"/>
    </location>
</feature>
<dbReference type="FunFam" id="1.20.120.230:FF:000004">
    <property type="entry name" value="Talin 2"/>
    <property type="match status" value="1"/>
</dbReference>
<dbReference type="SUPFAM" id="SSF109885">
    <property type="entry name" value="I/LWEQ domain"/>
    <property type="match status" value="4"/>
</dbReference>
<keyword evidence="15" id="KW-1185">Reference proteome</keyword>
<evidence type="ECO:0000259" key="12">
    <source>
        <dbReference type="PROSITE" id="PS50057"/>
    </source>
</evidence>
<evidence type="ECO:0000256" key="1">
    <source>
        <dbReference type="ARBA" id="ARBA00004245"/>
    </source>
</evidence>
<dbReference type="InterPro" id="IPR054082">
    <property type="entry name" value="Talin_IBS2B"/>
</dbReference>
<dbReference type="InterPro" id="IPR000299">
    <property type="entry name" value="FERM_domain"/>
</dbReference>
<dbReference type="Proteomes" id="UP001445076">
    <property type="component" value="Unassembled WGS sequence"/>
</dbReference>
<dbReference type="InterPro" id="IPR049108">
    <property type="entry name" value="Talin_R4"/>
</dbReference>
<keyword evidence="8" id="KW-0472">Membrane</keyword>
<dbReference type="PANTHER" id="PTHR19981:SF1">
    <property type="entry name" value="RHEA, ISOFORM B"/>
    <property type="match status" value="1"/>
</dbReference>
<keyword evidence="5" id="KW-0963">Cytoplasm</keyword>
<feature type="region of interest" description="Disordered" evidence="11">
    <location>
        <begin position="2640"/>
        <end position="2671"/>
    </location>
</feature>
<evidence type="ECO:0000256" key="2">
    <source>
        <dbReference type="ARBA" id="ARBA00004246"/>
    </source>
</evidence>
<dbReference type="CDD" id="cd10569">
    <property type="entry name" value="FERM_C_Talin"/>
    <property type="match status" value="1"/>
</dbReference>
<dbReference type="GO" id="GO:0051015">
    <property type="term" value="F:actin filament binding"/>
    <property type="evidence" value="ECO:0007669"/>
    <property type="project" value="InterPro"/>
</dbReference>
<dbReference type="Pfam" id="PF21865">
    <property type="entry name" value="TLN1-like_RS"/>
    <property type="match status" value="2"/>
</dbReference>
<dbReference type="Gene3D" id="1.20.80.10">
    <property type="match status" value="1"/>
</dbReference>
<dbReference type="Pfam" id="PF02174">
    <property type="entry name" value="IRS"/>
    <property type="match status" value="1"/>
</dbReference>
<dbReference type="GO" id="GO:0005886">
    <property type="term" value="C:plasma membrane"/>
    <property type="evidence" value="ECO:0007669"/>
    <property type="project" value="UniProtKB-SubCell"/>
</dbReference>
<dbReference type="Pfam" id="PF09141">
    <property type="entry name" value="Talin_middle"/>
    <property type="match status" value="1"/>
</dbReference>
<dbReference type="SMART" id="SM00295">
    <property type="entry name" value="B41"/>
    <property type="match status" value="1"/>
</dbReference>
<organism evidence="14 15">
    <name type="scientific">Cherax quadricarinatus</name>
    <name type="common">Australian red claw crayfish</name>
    <dbReference type="NCBI Taxonomy" id="27406"/>
    <lineage>
        <taxon>Eukaryota</taxon>
        <taxon>Metazoa</taxon>
        <taxon>Ecdysozoa</taxon>
        <taxon>Arthropoda</taxon>
        <taxon>Crustacea</taxon>
        <taxon>Multicrustacea</taxon>
        <taxon>Malacostraca</taxon>
        <taxon>Eumalacostraca</taxon>
        <taxon>Eucarida</taxon>
        <taxon>Decapoda</taxon>
        <taxon>Pleocyemata</taxon>
        <taxon>Astacidea</taxon>
        <taxon>Parastacoidea</taxon>
        <taxon>Parastacidae</taxon>
        <taxon>Cherax</taxon>
    </lineage>
</organism>
<sequence length="2733" mass="292861">MALALKIHIVEQNVRKMMQFDPSTPVYKACETIREKITEANLGQAKDYGLFLAGDEGSGVWLEPGRNLSYYLLRDQDVIEYRRKVRTLKVRMLDGTVKTLLVDDSQPVSQLMVVICTKIGIMNHDEYSLVYEIEQEDIENKPNFGTLTLKKKKDGDKERDAKMEQLKKKLRTDDEINWVDHSKTLREQGIDETEILLLRRKYFFSDQNIDSRDPVQLGLLYVQCRDAIIDGTHPVTLERACRFAGIQCQIQFGDHVEAKHKAGFLDLKEFLPQSYVRTKGIEKKIFHEHKLHAGLNELDAKVVYVGEARSLKTYGVTFFLVKEKMKGKNKLVPRLLGVTKDSVLRLDEKTKEILKTWPLTTVRRWAASPNTFTLDFGDYSDQYYSVQTTEGEPIAQLIAGYIDIILKKQRAKDHIGIEGDDGSAMVEDMVSPIKASILQHGDTGGGARHVEEESIAKPAVMRPGVNGAQNFGTGSMPGVQSVAVVGQINLAHQPPTAKHPQVTSVLSKPQKALVTTIETGHLIIGECTQSLETKAELPELGTDPASIKWKQVTLDSNKQTVTSQIAAMNAATAEVVTLTSSVHEEVDHTAVGAAIHTITSNLPEMTKGVRMIAALLETENESDKLLGAARVLCNAFSDLLIAAEPERKEPRQGLLTAASQVGEASNVVLHTVDAHLDHETQDILLGLAKAVANTTAALILKAKAVASHCEDQELQNIVINSATACALATSQLVACAKVVAPTIDSPACQSQLIEAAKEVGRAVECMVQVCQRATQDDILLRDLSQAAAEVTRALNDLLNHIKTAGEQRGRLTVHDESVETILISSEKLFASQGNASEMVRQAKILAQATSHLIQSIKFEAESQEDPDLQNRLLAAAKQLADATAKMVEAAKQCASHPNDENHQVLLREAAENVRVATNAAAANALKKKIIKRLENAAKHAAATGTQCMAAAQGAGPHNSSPATQDELISDCKSVADVIPRLVEGVKGTINNPDSPRSQLALINSCNQFLQPGTKMVASVKAALPTISDQASALQLNNSSKQFGQALVDLRSAIGKAQEACGSLEIDSALDAIQGLSDDLSDLGKAAKAGTLRPLPGETPENAAQQLTNSSKTVGSTMAQLLTSSSQGNQHFTGLASRDTAQALKEFSNAVRGVVATSSDHTLRYRLIEAAREVMIKSSELIEEARVVVQGPQSAASQQKLAQVAKGVSQALNMTVNCLPGQKDVDDAIMSITDSTNDLDAGRFPRSSKPYGELQSELSNAAAELNSVTSEVVTSARMSTQHLATSSKKFSGAFGSLMGVGMEMAGTAQDREVQGQIVVSLKSVSMSSSKLLVSAKTVSADPNAPNAKNQLASAARAVTDSINNLINVCTSAAPGQKECDNAVRAIQSMKPLLDHPSESVTDMSYFECLDTVMDRSKSLGDAMTGIANHAKKLEHDKFGFAVKDVSNAICGLVESAAQAAYLVGVSDSSSVAGRPGLVDQSQFARANQAIVNACQTLTDSNSNQQQVLSAATIIAKHTSALCNSCRVASAKTNNVVAKRHFVQSAKDVANATAHLVKEIKTLDQDYSDVNRARCSAATKPLLEAVDNLCTFASSPDFASVPAKISAKARESQVPITSAGKAIINGSCSMIESAKSLAVNPKDPPTWQSLASHSKSVSDSIKSLVASIRDKAPGQKECDEAIEKLNMNIRDLDQASLSVLDQNLQQHSENTLQGYNEQVENAGQALQMNIDKVRNAAKSEAEHLGHAITQMSSYFDPMVTASICSASNMLNSKQQMCLLDQTKTVAECALQLVYASKEAGGNPKATHAHPDVDDAADTMKETLQELLLTVETIATEAGVVSGLVESITTAMHHIDSPSRVPSENSDSFVDYQTRMVTAAKEIARLAQDMVGKATTDASQLGNLGASVSHQYGSLSSDSAGAIRQTTNVEVGSRLRSSVHELGQACIELVKAGGSCQAAPNDTFSQRDLSESARQVKEKASHVLAALQAGSRGTQACINAASTVSGIIGDLDTTIMFATAGTLNAEKEGENFSDHREYILKTAKALVEDTKTLVAGAASSQEQLAVAAQNAVSTIVQLSDIVKSGASSLGANNPEPQVMLLNAVKDVAMALGDLIHATKAASGKSLNDPAMTSLKESAKVMVTNVTSLLKTVKAVEDEHTRGTRALEATIEAIAQEIRAFDSDEAPKTKATPEDLVRCTKPITHATAKAVGAGNSLKQEDVIVTANMGRKAISDMLTTCKAAAWCADTIELRSKVMTAGHNLAVQYRELLQMVMHLLHKSSPEARNALSTVSRKIAQCVTDLVATTEPLKAHFKWHEAGVSPPSGHDLEDPDDPTVIAENELISAANSIDAAARKLMVLRPRRAETKEVDESMNFDEIILEACKSIAAATGALVKAASTAQRELVDSGRVRRRPTAASDDGQWSEGLVSAARLVAAATHSLCEAANALVQGQASEEKLISAAKQVAGSTAQLLVACKVKADPDSSATKRLQAAGNAVKRATDNLVRAAQQAIENEDEVTVVVPSRKVPNMSQIIDARARFYELQRQADLARETLKILQISQYKDGSESGLSDTDLSGYDSSSKYDSSYEKSGVITSTRAIKVNYKPEPPRTQVLNQSYTTTFNTTPNHSHLTSSQITHTIKQSPNQANGRTASANTSLNQSRVSDGGAEFDDGPTFKEALRTFQKDGTSVTTSSNVLNRSSRTITESKQVLSSSTQQIERTMHMTSSNKSYHVEES</sequence>
<dbReference type="FunFam" id="1.20.120.230:FF:000003">
    <property type="entry name" value="Talin 2"/>
    <property type="match status" value="1"/>
</dbReference>
<dbReference type="InterPro" id="IPR054060">
    <property type="entry name" value="TLN1-like_RS"/>
</dbReference>
<evidence type="ECO:0000256" key="5">
    <source>
        <dbReference type="ARBA" id="ARBA00022490"/>
    </source>
</evidence>
<dbReference type="GO" id="GO:0005200">
    <property type="term" value="F:structural constituent of cytoskeleton"/>
    <property type="evidence" value="ECO:0007669"/>
    <property type="project" value="InterPro"/>
</dbReference>
<evidence type="ECO:0000256" key="3">
    <source>
        <dbReference type="ARBA" id="ARBA00004413"/>
    </source>
</evidence>
<keyword evidence="7" id="KW-0965">Cell junction</keyword>
<feature type="compositionally biased region" description="Polar residues" evidence="11">
    <location>
        <begin position="2697"/>
        <end position="2727"/>
    </location>
</feature>
<dbReference type="GO" id="GO:0001726">
    <property type="term" value="C:ruffle"/>
    <property type="evidence" value="ECO:0007669"/>
    <property type="project" value="InterPro"/>
</dbReference>
<dbReference type="Gene3D" id="1.20.1420.10">
    <property type="entry name" value="Talin, central domain"/>
    <property type="match status" value="7"/>
</dbReference>
<evidence type="ECO:0000256" key="4">
    <source>
        <dbReference type="ARBA" id="ARBA00022475"/>
    </source>
</evidence>
<dbReference type="Pfam" id="PF21896">
    <property type="entry name" value="Talin_IBS2B"/>
    <property type="match status" value="5"/>
</dbReference>
<dbReference type="FunFam" id="1.20.1420.10:FF:000006">
    <property type="entry name" value="Talin 2"/>
    <property type="match status" value="1"/>
</dbReference>
<keyword evidence="9" id="KW-0206">Cytoskeleton</keyword>
<dbReference type="InterPro" id="IPR014352">
    <property type="entry name" value="FERM/acyl-CoA-bd_prot_sf"/>
</dbReference>
<dbReference type="Gene3D" id="1.20.120.230">
    <property type="entry name" value="Alpha-catenin/vinculin-like"/>
    <property type="match status" value="5"/>
</dbReference>
<dbReference type="GO" id="GO:0009887">
    <property type="term" value="P:animal organ morphogenesis"/>
    <property type="evidence" value="ECO:0007669"/>
    <property type="project" value="UniProtKB-ARBA"/>
</dbReference>
<feature type="domain" description="I/LWEQ" evidence="13">
    <location>
        <begin position="2323"/>
        <end position="2562"/>
    </location>
</feature>
<dbReference type="SUPFAM" id="SSF47220">
    <property type="entry name" value="alpha-catenin/vinculin-like"/>
    <property type="match status" value="4"/>
</dbReference>
<dbReference type="CDD" id="cd14473">
    <property type="entry name" value="FERM_B-lobe"/>
    <property type="match status" value="1"/>
</dbReference>
<dbReference type="Pfam" id="PF25177">
    <property type="entry name" value="Talin_VBS2"/>
    <property type="match status" value="1"/>
</dbReference>
<feature type="region of interest" description="Disordered" evidence="11">
    <location>
        <begin position="2562"/>
        <end position="2586"/>
    </location>
</feature>
<dbReference type="FunFam" id="1.20.80.10:FF:000007">
    <property type="entry name" value="Talin 2"/>
    <property type="match status" value="1"/>
</dbReference>
<dbReference type="Pfam" id="PF21692">
    <property type="entry name" value="Talin_R4"/>
    <property type="match status" value="1"/>
</dbReference>
<dbReference type="FunFam" id="1.20.1410.10:FF:000001">
    <property type="entry name" value="Talin 2"/>
    <property type="match status" value="1"/>
</dbReference>
<feature type="coiled-coil region" evidence="10">
    <location>
        <begin position="2487"/>
        <end position="2514"/>
    </location>
</feature>
<dbReference type="InterPro" id="IPR036476">
    <property type="entry name" value="Talin_cent_sf"/>
</dbReference>
<dbReference type="InterPro" id="IPR036723">
    <property type="entry name" value="Alpha-catenin/vinculin-like_sf"/>
</dbReference>
<evidence type="ECO:0008006" key="16">
    <source>
        <dbReference type="Google" id="ProtNLM"/>
    </source>
</evidence>
<gene>
    <name evidence="14" type="ORF">OTU49_012365</name>
</gene>
<evidence type="ECO:0000256" key="9">
    <source>
        <dbReference type="ARBA" id="ARBA00023212"/>
    </source>
</evidence>
<dbReference type="InterPro" id="IPR035964">
    <property type="entry name" value="I/LWEQ_dom_sf"/>
</dbReference>
<feature type="compositionally biased region" description="Low complexity" evidence="11">
    <location>
        <begin position="2573"/>
        <end position="2586"/>
    </location>
</feature>
<dbReference type="SMART" id="SM01244">
    <property type="entry name" value="IRS"/>
    <property type="match status" value="1"/>
</dbReference>
<dbReference type="InterPro" id="IPR011993">
    <property type="entry name" value="PH-like_dom_sf"/>
</dbReference>
<dbReference type="GO" id="GO:0005856">
    <property type="term" value="C:cytoskeleton"/>
    <property type="evidence" value="ECO:0007669"/>
    <property type="project" value="UniProtKB-SubCell"/>
</dbReference>
<evidence type="ECO:0000256" key="6">
    <source>
        <dbReference type="ARBA" id="ARBA00022553"/>
    </source>
</evidence>
<evidence type="ECO:0000256" key="7">
    <source>
        <dbReference type="ARBA" id="ARBA00022949"/>
    </source>
</evidence>
<dbReference type="GO" id="GO:0005737">
    <property type="term" value="C:cytoplasm"/>
    <property type="evidence" value="ECO:0007669"/>
    <property type="project" value="TreeGrafter"/>
</dbReference>
<dbReference type="InterPro" id="IPR002558">
    <property type="entry name" value="ILWEQ_dom"/>
</dbReference>
<dbReference type="GO" id="GO:0030036">
    <property type="term" value="P:actin cytoskeleton organization"/>
    <property type="evidence" value="ECO:0007669"/>
    <property type="project" value="TreeGrafter"/>
</dbReference>
<dbReference type="GO" id="GO:0098609">
    <property type="term" value="P:cell-cell adhesion"/>
    <property type="evidence" value="ECO:0007669"/>
    <property type="project" value="TreeGrafter"/>
</dbReference>
<evidence type="ECO:0000256" key="10">
    <source>
        <dbReference type="SAM" id="Coils"/>
    </source>
</evidence>
<dbReference type="PROSITE" id="PS00661">
    <property type="entry name" value="FERM_2"/>
    <property type="match status" value="1"/>
</dbReference>
<dbReference type="CDD" id="cd17089">
    <property type="entry name" value="FERM_F0_TLN"/>
    <property type="match status" value="1"/>
</dbReference>
<dbReference type="SUPFAM" id="SSF109880">
    <property type="entry name" value="A middle domain of Talin 1"/>
    <property type="match status" value="1"/>
</dbReference>
<dbReference type="InterPro" id="IPR035963">
    <property type="entry name" value="FERM_2"/>
</dbReference>
<feature type="coiled-coil region" evidence="10">
    <location>
        <begin position="1673"/>
        <end position="1734"/>
    </location>
</feature>
<dbReference type="Pfam" id="PF01608">
    <property type="entry name" value="I_LWEQ"/>
    <property type="match status" value="1"/>
</dbReference>
<dbReference type="PANTHER" id="PTHR19981">
    <property type="entry name" value="TALIN"/>
    <property type="match status" value="1"/>
</dbReference>
<dbReference type="InterPro" id="IPR019748">
    <property type="entry name" value="FERM_central"/>
</dbReference>
<dbReference type="InterPro" id="IPR057346">
    <property type="entry name" value="Talin1/2_VBS2"/>
</dbReference>
<dbReference type="InterPro" id="IPR019747">
    <property type="entry name" value="FERM_CS"/>
</dbReference>
<evidence type="ECO:0000313" key="15">
    <source>
        <dbReference type="Proteomes" id="UP001445076"/>
    </source>
</evidence>
<dbReference type="FunFam" id="2.30.29.30:FF:000028">
    <property type="entry name" value="Talin 2"/>
    <property type="match status" value="1"/>
</dbReference>
<dbReference type="Gene3D" id="3.10.20.90">
    <property type="entry name" value="Phosphatidylinositol 3-kinase Catalytic Subunit, Chain A, domain 1"/>
    <property type="match status" value="2"/>
</dbReference>
<dbReference type="Pfam" id="PF08913">
    <property type="entry name" value="VBS"/>
    <property type="match status" value="1"/>
</dbReference>
<keyword evidence="6" id="KW-0597">Phosphoprotein</keyword>